<accession>A0A392VA30</accession>
<organism evidence="1 2">
    <name type="scientific">Trifolium medium</name>
    <dbReference type="NCBI Taxonomy" id="97028"/>
    <lineage>
        <taxon>Eukaryota</taxon>
        <taxon>Viridiplantae</taxon>
        <taxon>Streptophyta</taxon>
        <taxon>Embryophyta</taxon>
        <taxon>Tracheophyta</taxon>
        <taxon>Spermatophyta</taxon>
        <taxon>Magnoliopsida</taxon>
        <taxon>eudicotyledons</taxon>
        <taxon>Gunneridae</taxon>
        <taxon>Pentapetalae</taxon>
        <taxon>rosids</taxon>
        <taxon>fabids</taxon>
        <taxon>Fabales</taxon>
        <taxon>Fabaceae</taxon>
        <taxon>Papilionoideae</taxon>
        <taxon>50 kb inversion clade</taxon>
        <taxon>NPAAA clade</taxon>
        <taxon>Hologalegina</taxon>
        <taxon>IRL clade</taxon>
        <taxon>Trifolieae</taxon>
        <taxon>Trifolium</taxon>
    </lineage>
</organism>
<dbReference type="Proteomes" id="UP000265520">
    <property type="component" value="Unassembled WGS sequence"/>
</dbReference>
<dbReference type="AlphaFoldDB" id="A0A392VA30"/>
<comment type="caution">
    <text evidence="1">The sequence shown here is derived from an EMBL/GenBank/DDBJ whole genome shotgun (WGS) entry which is preliminary data.</text>
</comment>
<proteinExistence type="predicted"/>
<evidence type="ECO:0000313" key="1">
    <source>
        <dbReference type="EMBL" id="MCI84303.1"/>
    </source>
</evidence>
<reference evidence="1 2" key="1">
    <citation type="journal article" date="2018" name="Front. Plant Sci.">
        <title>Red Clover (Trifolium pratense) and Zigzag Clover (T. medium) - A Picture of Genomic Similarities and Differences.</title>
        <authorList>
            <person name="Dluhosova J."/>
            <person name="Istvanek J."/>
            <person name="Nedelnik J."/>
            <person name="Repkova J."/>
        </authorList>
    </citation>
    <scope>NUCLEOTIDE SEQUENCE [LARGE SCALE GENOMIC DNA]</scope>
    <source>
        <strain evidence="2">cv. 10/8</strain>
        <tissue evidence="1">Leaf</tissue>
    </source>
</reference>
<sequence>ARLWKGKGAQSLLLGLGKEAKEGKEKLMT</sequence>
<protein>
    <submittedName>
        <fullName evidence="1">Uncharacterized protein</fullName>
    </submittedName>
</protein>
<feature type="non-terminal residue" evidence="1">
    <location>
        <position position="1"/>
    </location>
</feature>
<name>A0A392VA30_9FABA</name>
<keyword evidence="2" id="KW-1185">Reference proteome</keyword>
<evidence type="ECO:0000313" key="2">
    <source>
        <dbReference type="Proteomes" id="UP000265520"/>
    </source>
</evidence>
<dbReference type="EMBL" id="LXQA011087741">
    <property type="protein sequence ID" value="MCI84303.1"/>
    <property type="molecule type" value="Genomic_DNA"/>
</dbReference>